<proteinExistence type="predicted"/>
<organism evidence="1 2">
    <name type="scientific">Lancefieldella parvula</name>
    <dbReference type="NCBI Taxonomy" id="1382"/>
    <lineage>
        <taxon>Bacteria</taxon>
        <taxon>Bacillati</taxon>
        <taxon>Actinomycetota</taxon>
        <taxon>Coriobacteriia</taxon>
        <taxon>Coriobacteriales</taxon>
        <taxon>Atopobiaceae</taxon>
        <taxon>Lancefieldella</taxon>
    </lineage>
</organism>
<dbReference type="AlphaFoldDB" id="A0A9E7ACX9"/>
<gene>
    <name evidence="1" type="ORF">M3I19_00875</name>
</gene>
<accession>A0A9E7ACX9</accession>
<dbReference type="EMBL" id="CP097092">
    <property type="protein sequence ID" value="UQF78288.1"/>
    <property type="molecule type" value="Genomic_DNA"/>
</dbReference>
<dbReference type="Proteomes" id="UP000831562">
    <property type="component" value="Chromosome"/>
</dbReference>
<evidence type="ECO:0000313" key="2">
    <source>
        <dbReference type="Proteomes" id="UP000831562"/>
    </source>
</evidence>
<evidence type="ECO:0000313" key="1">
    <source>
        <dbReference type="EMBL" id="UQF78288.1"/>
    </source>
</evidence>
<sequence>MTQLEPTKYVEPNAEDVRLLRIWRIDYDSVCFGLYTYTPAQFHAVYSTAWDFYQRKPTMKHTTAPGIEYVEFYHEYVCVYESRMPAFMECVRANGLHGKYHEAGHPEKEYKF</sequence>
<reference evidence="1" key="1">
    <citation type="submission" date="2022-05" db="EMBL/GenBank/DDBJ databases">
        <title>Using nanopore sequencing to obtain complete genomes from saliva samples.</title>
        <authorList>
            <person name="Baker J.L."/>
        </authorList>
    </citation>
    <scope>NUCLEOTIDE SEQUENCE</scope>
    <source>
        <strain evidence="1">JCVI-JB-Lp32</strain>
    </source>
</reference>
<protein>
    <submittedName>
        <fullName evidence="1">Uncharacterized protein</fullName>
    </submittedName>
</protein>
<name>A0A9E7ACX9_9ACTN</name>